<keyword evidence="2" id="KW-1185">Reference proteome</keyword>
<dbReference type="AlphaFoldDB" id="A0A178MY15"/>
<comment type="caution">
    <text evidence="1">The sequence shown here is derived from an EMBL/GenBank/DDBJ whole genome shotgun (WGS) entry which is preliminary data.</text>
</comment>
<evidence type="ECO:0000313" key="2">
    <source>
        <dbReference type="Proteomes" id="UP000078543"/>
    </source>
</evidence>
<protein>
    <submittedName>
        <fullName evidence="1">Uncharacterized protein</fullName>
    </submittedName>
</protein>
<dbReference type="EMBL" id="LWQU01000112">
    <property type="protein sequence ID" value="OAN54420.1"/>
    <property type="molecule type" value="Genomic_DNA"/>
</dbReference>
<reference evidence="1 2" key="1">
    <citation type="submission" date="2016-04" db="EMBL/GenBank/DDBJ databases">
        <title>Draft genome sequence of freshwater magnetotactic bacteria Magnetospirillum marisnigri SP-1 and Magnetospirillum moscoviense BB-1.</title>
        <authorList>
            <person name="Koziaeva V."/>
            <person name="Dziuba M.V."/>
            <person name="Ivanov T.M."/>
            <person name="Kuznetsov B."/>
            <person name="Grouzdev D.S."/>
        </authorList>
    </citation>
    <scope>NUCLEOTIDE SEQUENCE [LARGE SCALE GENOMIC DNA]</scope>
    <source>
        <strain evidence="1 2">BB-1</strain>
    </source>
</reference>
<proteinExistence type="predicted"/>
<evidence type="ECO:0000313" key="1">
    <source>
        <dbReference type="EMBL" id="OAN54420.1"/>
    </source>
</evidence>
<dbReference type="Proteomes" id="UP000078543">
    <property type="component" value="Unassembled WGS sequence"/>
</dbReference>
<name>A0A178MY15_9PROT</name>
<dbReference type="STRING" id="1437059.A6A05_08650"/>
<sequence length="73" mass="8669">MDSRVKPRYCPFADSFGSDILHWRKIERSRCRRELEVTMRDLIPSPIDQNPCAHWRSPMDMMVQGWSVSLFQA</sequence>
<organism evidence="1 2">
    <name type="scientific">Magnetospirillum moscoviense</name>
    <dbReference type="NCBI Taxonomy" id="1437059"/>
    <lineage>
        <taxon>Bacteria</taxon>
        <taxon>Pseudomonadati</taxon>
        <taxon>Pseudomonadota</taxon>
        <taxon>Alphaproteobacteria</taxon>
        <taxon>Rhodospirillales</taxon>
        <taxon>Rhodospirillaceae</taxon>
        <taxon>Magnetospirillum</taxon>
    </lineage>
</organism>
<accession>A0A178MY15</accession>
<gene>
    <name evidence="1" type="ORF">A6A05_08650</name>
</gene>